<evidence type="ECO:0000313" key="4">
    <source>
        <dbReference type="Proteomes" id="UP000659654"/>
    </source>
</evidence>
<comment type="caution">
    <text evidence="3">The sequence shown here is derived from an EMBL/GenBank/DDBJ whole genome shotgun (WGS) entry which is preliminary data.</text>
</comment>
<dbReference type="Proteomes" id="UP000659654">
    <property type="component" value="Unassembled WGS sequence"/>
</dbReference>
<dbReference type="AlphaFoldDB" id="A0A7I8X9W9"/>
<protein>
    <submittedName>
        <fullName evidence="3">(pine wood nematode) hypothetical protein</fullName>
    </submittedName>
</protein>
<dbReference type="SMR" id="A0A7I8X9W9"/>
<proteinExistence type="predicted"/>
<evidence type="ECO:0000313" key="3">
    <source>
        <dbReference type="EMBL" id="CAD5235496.1"/>
    </source>
</evidence>
<feature type="coiled-coil region" evidence="1">
    <location>
        <begin position="624"/>
        <end position="665"/>
    </location>
</feature>
<feature type="compositionally biased region" description="Acidic residues" evidence="2">
    <location>
        <begin position="366"/>
        <end position="384"/>
    </location>
</feature>
<keyword evidence="4" id="KW-1185">Reference proteome</keyword>
<keyword evidence="1" id="KW-0175">Coiled coil</keyword>
<sequence>MRRTGSWKTNIKPQRIPHVSIMVKIFFETGSGEVVELEKNNFEVEESIWSVVGNYLRDFDDLKGFSVPRCTFKGKGISPHTVLTPQHDEIFAKLRTYEIRLDYKFEKTGLGWVGTVKCQETDNILKVLKRKLKENKHPEIFKVKYVQQTLPNGFVERIHGTIYAGSTYVVRLTQTNMPHRVSEAIEAGLHQISDRLDARPSAFVEILTERMDDNTLSRVETVKSRVSQLLSPKDTPEYTKLNVDYNDLSKKLASAQEDLEKETNRLKEVIRQCQAECREKDEITVKLRDELNNSRTECSENLQMVQGYKKRFDEEIEKNFKSENQIEALKKELAAKEGEDARERQDEERHKEEGSEQNFEGKKEENGEETQEENEEEEASEEVSYENTAKEDFEVNIEPQRIPHVSIMVKIFFETGSGEVVELEKNNFEVEESIWSVVGNYLRDFDDLKGFSVPRCTFKGKGISPHTVLTPQHDEIFAKLRTYEIRLDYKFEKTGLGWVGTVKCQETDNILKVLKRKLKENKHPETFKVKYVQHTLPDGLDKRIDGTIYNGSTYIVRLTQTDMPHGVSEATEAGLHQISDRLDAKLSAFMEILKERMDDNTLSRVETVKSRVSQLLSPKDTPEYTKLNVDYNDLSKKLASAQEDLEKETNRLKEVIRQCQAECREKDEITVKLRDELNNSRTECSENLQMVQGYKKLIGEEIEKNVKSENQIEALKKELAAKEEALKKHEELGREIYQKACVCEKEDATENQDEERHKEEDSVQNVEEQASEEVNDENTAKEDFEVVELTSC</sequence>
<organism evidence="3 4">
    <name type="scientific">Bursaphelenchus xylophilus</name>
    <name type="common">Pinewood nematode worm</name>
    <name type="synonym">Aphelenchoides xylophilus</name>
    <dbReference type="NCBI Taxonomy" id="6326"/>
    <lineage>
        <taxon>Eukaryota</taxon>
        <taxon>Metazoa</taxon>
        <taxon>Ecdysozoa</taxon>
        <taxon>Nematoda</taxon>
        <taxon>Chromadorea</taxon>
        <taxon>Rhabditida</taxon>
        <taxon>Tylenchina</taxon>
        <taxon>Tylenchomorpha</taxon>
        <taxon>Aphelenchoidea</taxon>
        <taxon>Aphelenchoididae</taxon>
        <taxon>Bursaphelenchus</taxon>
    </lineage>
</organism>
<evidence type="ECO:0000256" key="2">
    <source>
        <dbReference type="SAM" id="MobiDB-lite"/>
    </source>
</evidence>
<gene>
    <name evidence="3" type="ORF">BXYJ_LOCUS15587</name>
</gene>
<name>A0A7I8X9W9_BURXY</name>
<feature type="compositionally biased region" description="Basic and acidic residues" evidence="2">
    <location>
        <begin position="748"/>
        <end position="761"/>
    </location>
</feature>
<dbReference type="EMBL" id="CAJFDI010000006">
    <property type="protein sequence ID" value="CAD5235496.1"/>
    <property type="molecule type" value="Genomic_DNA"/>
</dbReference>
<reference evidence="3" key="1">
    <citation type="submission" date="2020-09" db="EMBL/GenBank/DDBJ databases">
        <authorList>
            <person name="Kikuchi T."/>
        </authorList>
    </citation>
    <scope>NUCLEOTIDE SEQUENCE</scope>
    <source>
        <strain evidence="3">Ka4C1</strain>
    </source>
</reference>
<feature type="region of interest" description="Disordered" evidence="2">
    <location>
        <begin position="748"/>
        <end position="792"/>
    </location>
</feature>
<feature type="coiled-coil region" evidence="1">
    <location>
        <begin position="238"/>
        <end position="279"/>
    </location>
</feature>
<feature type="compositionally biased region" description="Basic and acidic residues" evidence="2">
    <location>
        <begin position="333"/>
        <end position="365"/>
    </location>
</feature>
<accession>A0A7I8X9W9</accession>
<dbReference type="Gene3D" id="1.10.8.500">
    <property type="entry name" value="HAMP domain in histidine kinase"/>
    <property type="match status" value="2"/>
</dbReference>
<feature type="region of interest" description="Disordered" evidence="2">
    <location>
        <begin position="333"/>
        <end position="395"/>
    </location>
</feature>
<evidence type="ECO:0000256" key="1">
    <source>
        <dbReference type="SAM" id="Coils"/>
    </source>
</evidence>
<dbReference type="Proteomes" id="UP000582659">
    <property type="component" value="Unassembled WGS sequence"/>
</dbReference>
<dbReference type="EMBL" id="CAJFCV020000006">
    <property type="protein sequence ID" value="CAG9131929.1"/>
    <property type="molecule type" value="Genomic_DNA"/>
</dbReference>